<protein>
    <submittedName>
        <fullName evidence="2">Uncharacterized protein</fullName>
    </submittedName>
</protein>
<reference evidence="2 3" key="1">
    <citation type="journal article" date="2024" name="IMA Fungus">
        <title>Apiospora arundinis, a panoply of carbohydrate-active enzymes and secondary metabolites.</title>
        <authorList>
            <person name="Sorensen T."/>
            <person name="Petersen C."/>
            <person name="Muurmann A.T."/>
            <person name="Christiansen J.V."/>
            <person name="Brundto M.L."/>
            <person name="Overgaard C.K."/>
            <person name="Boysen A.T."/>
            <person name="Wollenberg R.D."/>
            <person name="Larsen T.O."/>
            <person name="Sorensen J.L."/>
            <person name="Nielsen K.L."/>
            <person name="Sondergaard T.E."/>
        </authorList>
    </citation>
    <scope>NUCLEOTIDE SEQUENCE [LARGE SCALE GENOMIC DNA]</scope>
    <source>
        <strain evidence="2 3">AAU 773</strain>
    </source>
</reference>
<sequence>MKQPFFYTALCLAIFTANCSALSDYIGPQAPNSAFTDTAASKPPSAIHIGHDYRAARRAQRQENFAKIRAAHPAWADHPAWEFSTAADGFFAGDRVANDRYELIMARYVGATGDPPRLRPGRAREPEDAVFDSVRADVLDTLRERPDLQALWDRGFGDREMWRKLYRLRPDPEEL</sequence>
<keyword evidence="3" id="KW-1185">Reference proteome</keyword>
<dbReference type="EMBL" id="JAPCWZ010000007">
    <property type="protein sequence ID" value="KAK8855451.1"/>
    <property type="molecule type" value="Genomic_DNA"/>
</dbReference>
<dbReference type="Proteomes" id="UP001390339">
    <property type="component" value="Unassembled WGS sequence"/>
</dbReference>
<name>A0ABR2HZZ1_9PEZI</name>
<keyword evidence="1" id="KW-0732">Signal</keyword>
<evidence type="ECO:0000313" key="2">
    <source>
        <dbReference type="EMBL" id="KAK8855451.1"/>
    </source>
</evidence>
<evidence type="ECO:0000313" key="3">
    <source>
        <dbReference type="Proteomes" id="UP001390339"/>
    </source>
</evidence>
<evidence type="ECO:0000256" key="1">
    <source>
        <dbReference type="SAM" id="SignalP"/>
    </source>
</evidence>
<proteinExistence type="predicted"/>
<comment type="caution">
    <text evidence="2">The sequence shown here is derived from an EMBL/GenBank/DDBJ whole genome shotgun (WGS) entry which is preliminary data.</text>
</comment>
<gene>
    <name evidence="2" type="ORF">PGQ11_011363</name>
</gene>
<accession>A0ABR2HZZ1</accession>
<feature type="signal peptide" evidence="1">
    <location>
        <begin position="1"/>
        <end position="21"/>
    </location>
</feature>
<feature type="chain" id="PRO_5046189338" evidence="1">
    <location>
        <begin position="22"/>
        <end position="175"/>
    </location>
</feature>
<organism evidence="2 3">
    <name type="scientific">Apiospora arundinis</name>
    <dbReference type="NCBI Taxonomy" id="335852"/>
    <lineage>
        <taxon>Eukaryota</taxon>
        <taxon>Fungi</taxon>
        <taxon>Dikarya</taxon>
        <taxon>Ascomycota</taxon>
        <taxon>Pezizomycotina</taxon>
        <taxon>Sordariomycetes</taxon>
        <taxon>Xylariomycetidae</taxon>
        <taxon>Amphisphaeriales</taxon>
        <taxon>Apiosporaceae</taxon>
        <taxon>Apiospora</taxon>
    </lineage>
</organism>